<dbReference type="Proteomes" id="UP001634394">
    <property type="component" value="Unassembled WGS sequence"/>
</dbReference>
<evidence type="ECO:0000313" key="9">
    <source>
        <dbReference type="EMBL" id="KAL3861108.1"/>
    </source>
</evidence>
<evidence type="ECO:0000256" key="8">
    <source>
        <dbReference type="SAM" id="Phobius"/>
    </source>
</evidence>
<dbReference type="InterPro" id="IPR022340">
    <property type="entry name" value="GPCR_GCR1_put"/>
</dbReference>
<keyword evidence="2 8" id="KW-0812">Transmembrane</keyword>
<reference evidence="9 10" key="1">
    <citation type="submission" date="2024-11" db="EMBL/GenBank/DDBJ databases">
        <title>Chromosome-level genome assembly of the freshwater bivalve Anodonta woodiana.</title>
        <authorList>
            <person name="Chen X."/>
        </authorList>
    </citation>
    <scope>NUCLEOTIDE SEQUENCE [LARGE SCALE GENOMIC DNA]</scope>
    <source>
        <strain evidence="9">MN2024</strain>
        <tissue evidence="9">Gills</tissue>
    </source>
</reference>
<name>A0ABD3VJ93_SINWO</name>
<gene>
    <name evidence="9" type="ORF">ACJMK2_007180</name>
</gene>
<feature type="transmembrane region" description="Helical" evidence="8">
    <location>
        <begin position="136"/>
        <end position="154"/>
    </location>
</feature>
<dbReference type="PRINTS" id="PR02001">
    <property type="entry name" value="GCR1CAMPR"/>
</dbReference>
<evidence type="ECO:0000256" key="5">
    <source>
        <dbReference type="ARBA" id="ARBA00023136"/>
    </source>
</evidence>
<dbReference type="Gene3D" id="1.20.1070.10">
    <property type="entry name" value="Rhodopsin 7-helix transmembrane proteins"/>
    <property type="match status" value="1"/>
</dbReference>
<dbReference type="AlphaFoldDB" id="A0ABD3VJ93"/>
<accession>A0ABD3VJ93</accession>
<proteinExistence type="predicted"/>
<keyword evidence="10" id="KW-1185">Reference proteome</keyword>
<comment type="caution">
    <text evidence="9">The sequence shown here is derived from an EMBL/GenBank/DDBJ whole genome shotgun (WGS) entry which is preliminary data.</text>
</comment>
<dbReference type="EMBL" id="JBJQND010000011">
    <property type="protein sequence ID" value="KAL3861108.1"/>
    <property type="molecule type" value="Genomic_DNA"/>
</dbReference>
<feature type="transmembrane region" description="Helical" evidence="8">
    <location>
        <begin position="102"/>
        <end position="124"/>
    </location>
</feature>
<evidence type="ECO:0000256" key="2">
    <source>
        <dbReference type="ARBA" id="ARBA00022692"/>
    </source>
</evidence>
<evidence type="ECO:0000256" key="6">
    <source>
        <dbReference type="ARBA" id="ARBA00023170"/>
    </source>
</evidence>
<dbReference type="GO" id="GO:0016020">
    <property type="term" value="C:membrane"/>
    <property type="evidence" value="ECO:0007669"/>
    <property type="project" value="UniProtKB-SubCell"/>
</dbReference>
<feature type="transmembrane region" description="Helical" evidence="8">
    <location>
        <begin position="20"/>
        <end position="42"/>
    </location>
</feature>
<dbReference type="SUPFAM" id="SSF81321">
    <property type="entry name" value="Family A G protein-coupled receptor-like"/>
    <property type="match status" value="1"/>
</dbReference>
<protein>
    <submittedName>
        <fullName evidence="9">Uncharacterized protein</fullName>
    </submittedName>
</protein>
<dbReference type="InterPro" id="IPR022343">
    <property type="entry name" value="GCR1-cAMP_receptor"/>
</dbReference>
<evidence type="ECO:0000313" key="10">
    <source>
        <dbReference type="Proteomes" id="UP001634394"/>
    </source>
</evidence>
<feature type="transmembrane region" description="Helical" evidence="8">
    <location>
        <begin position="54"/>
        <end position="77"/>
    </location>
</feature>
<keyword evidence="4" id="KW-0297">G-protein coupled receptor</keyword>
<dbReference type="PANTHER" id="PTHR23112">
    <property type="entry name" value="G PROTEIN-COUPLED RECEPTOR 157-RELATED"/>
    <property type="match status" value="1"/>
</dbReference>
<keyword evidence="6" id="KW-0675">Receptor</keyword>
<evidence type="ECO:0000256" key="4">
    <source>
        <dbReference type="ARBA" id="ARBA00023040"/>
    </source>
</evidence>
<sequence>MQALNINASTFSVLPDYTLTLTATSSCMSIFGAIFIIVTYCLLPGIRNFPRKLLLYLTFADILTAFGNLMGTIRYLILKDGEKIANNSGTIYEYARKNEFCVIQSFITTFSSTASFFWTVVIVVIQGVKAECVYHWLSWGIIDYLFVGQIWLIIVSRTF</sequence>
<dbReference type="PRINTS" id="PR02000">
    <property type="entry name" value="GCR1PLANT"/>
</dbReference>
<comment type="subcellular location">
    <subcellularLocation>
        <location evidence="1">Membrane</location>
        <topology evidence="1">Multi-pass membrane protein</topology>
    </subcellularLocation>
</comment>
<keyword evidence="5 8" id="KW-0472">Membrane</keyword>
<dbReference type="PANTHER" id="PTHR23112:SF0">
    <property type="entry name" value="TRANSMEMBRANE PROTEIN 116"/>
    <property type="match status" value="1"/>
</dbReference>
<evidence type="ECO:0000256" key="1">
    <source>
        <dbReference type="ARBA" id="ARBA00004141"/>
    </source>
</evidence>
<evidence type="ECO:0000256" key="7">
    <source>
        <dbReference type="ARBA" id="ARBA00023224"/>
    </source>
</evidence>
<dbReference type="GO" id="GO:0004930">
    <property type="term" value="F:G protein-coupled receptor activity"/>
    <property type="evidence" value="ECO:0007669"/>
    <property type="project" value="UniProtKB-KW"/>
</dbReference>
<keyword evidence="3 8" id="KW-1133">Transmembrane helix</keyword>
<organism evidence="9 10">
    <name type="scientific">Sinanodonta woodiana</name>
    <name type="common">Chinese pond mussel</name>
    <name type="synonym">Anodonta woodiana</name>
    <dbReference type="NCBI Taxonomy" id="1069815"/>
    <lineage>
        <taxon>Eukaryota</taxon>
        <taxon>Metazoa</taxon>
        <taxon>Spiralia</taxon>
        <taxon>Lophotrochozoa</taxon>
        <taxon>Mollusca</taxon>
        <taxon>Bivalvia</taxon>
        <taxon>Autobranchia</taxon>
        <taxon>Heteroconchia</taxon>
        <taxon>Palaeoheterodonta</taxon>
        <taxon>Unionida</taxon>
        <taxon>Unionoidea</taxon>
        <taxon>Unionidae</taxon>
        <taxon>Unioninae</taxon>
        <taxon>Sinanodonta</taxon>
    </lineage>
</organism>
<keyword evidence="7" id="KW-0807">Transducer</keyword>
<evidence type="ECO:0000256" key="3">
    <source>
        <dbReference type="ARBA" id="ARBA00022989"/>
    </source>
</evidence>